<dbReference type="EMBL" id="DWXN01000005">
    <property type="protein sequence ID" value="HJB74517.1"/>
    <property type="molecule type" value="Genomic_DNA"/>
</dbReference>
<sequence>MKVGFKGFKEQVLTFLAAEPVTAGSSVTVADSGLISNSKADEEFAGIATQGGDKFAPVMISGYTKLSYTAGTPKCGWQYLTADGSGGVKIAASGKQARLVVEIDTDQKTIGVIL</sequence>
<name>A0A9D2S8F3_9FIRM</name>
<reference evidence="1" key="2">
    <citation type="submission" date="2021-04" db="EMBL/GenBank/DDBJ databases">
        <authorList>
            <person name="Gilroy R."/>
        </authorList>
    </citation>
    <scope>NUCLEOTIDE SEQUENCE</scope>
    <source>
        <strain evidence="1">CHK188-16595</strain>
    </source>
</reference>
<gene>
    <name evidence="1" type="ORF">IAA37_02450</name>
</gene>
<evidence type="ECO:0000313" key="2">
    <source>
        <dbReference type="Proteomes" id="UP000823877"/>
    </source>
</evidence>
<reference evidence="1" key="1">
    <citation type="journal article" date="2021" name="PeerJ">
        <title>Extensive microbial diversity within the chicken gut microbiome revealed by metagenomics and culture.</title>
        <authorList>
            <person name="Gilroy R."/>
            <person name="Ravi A."/>
            <person name="Getino M."/>
            <person name="Pursley I."/>
            <person name="Horton D.L."/>
            <person name="Alikhan N.F."/>
            <person name="Baker D."/>
            <person name="Gharbi K."/>
            <person name="Hall N."/>
            <person name="Watson M."/>
            <person name="Adriaenssens E.M."/>
            <person name="Foster-Nyarko E."/>
            <person name="Jarju S."/>
            <person name="Secka A."/>
            <person name="Antonio M."/>
            <person name="Oren A."/>
            <person name="Chaudhuri R.R."/>
            <person name="La Ragione R."/>
            <person name="Hildebrand F."/>
            <person name="Pallen M.J."/>
        </authorList>
    </citation>
    <scope>NUCLEOTIDE SEQUENCE</scope>
    <source>
        <strain evidence="1">CHK188-16595</strain>
    </source>
</reference>
<accession>A0A9D2S8F3</accession>
<proteinExistence type="predicted"/>
<comment type="caution">
    <text evidence="1">The sequence shown here is derived from an EMBL/GenBank/DDBJ whole genome shotgun (WGS) entry which is preliminary data.</text>
</comment>
<evidence type="ECO:0000313" key="1">
    <source>
        <dbReference type="EMBL" id="HJB74517.1"/>
    </source>
</evidence>
<evidence type="ECO:0008006" key="3">
    <source>
        <dbReference type="Google" id="ProtNLM"/>
    </source>
</evidence>
<dbReference type="Proteomes" id="UP000823877">
    <property type="component" value="Unassembled WGS sequence"/>
</dbReference>
<protein>
    <recommendedName>
        <fullName evidence="3">DUF2190 family protein</fullName>
    </recommendedName>
</protein>
<dbReference type="AlphaFoldDB" id="A0A9D2S8F3"/>
<organism evidence="1 2">
    <name type="scientific">Candidatus Eubacterium faecale</name>
    <dbReference type="NCBI Taxonomy" id="2838568"/>
    <lineage>
        <taxon>Bacteria</taxon>
        <taxon>Bacillati</taxon>
        <taxon>Bacillota</taxon>
        <taxon>Clostridia</taxon>
        <taxon>Eubacteriales</taxon>
        <taxon>Eubacteriaceae</taxon>
        <taxon>Eubacterium</taxon>
    </lineage>
</organism>